<feature type="binding site" evidence="11">
    <location>
        <position position="117"/>
    </location>
    <ligand>
        <name>FMN</name>
        <dbReference type="ChEBI" id="CHEBI:58210"/>
    </ligand>
</feature>
<dbReference type="PIRSF" id="PIRSF003314">
    <property type="entry name" value="IPP_isomerase"/>
    <property type="match status" value="1"/>
</dbReference>
<dbReference type="GO" id="GO:0004452">
    <property type="term" value="F:isopentenyl-diphosphate delta-isomerase activity"/>
    <property type="evidence" value="ECO:0007669"/>
    <property type="project" value="UniProtKB-UniRule"/>
</dbReference>
<evidence type="ECO:0000256" key="8">
    <source>
        <dbReference type="ARBA" id="ARBA00023229"/>
    </source>
</evidence>
<evidence type="ECO:0000256" key="3">
    <source>
        <dbReference type="ARBA" id="ARBA00022630"/>
    </source>
</evidence>
<dbReference type="InterPro" id="IPR011179">
    <property type="entry name" value="IPdP_isomerase"/>
</dbReference>
<evidence type="ECO:0000256" key="4">
    <source>
        <dbReference type="ARBA" id="ARBA00022643"/>
    </source>
</evidence>
<sequence length="331" mass="35538">MDRKKSHIDLAAAQQSSQSTFDSIQLQHCALPTINFTDIDLSTSFLGFQLAAPIMISSMTGGTRESIAINRNLAEASRECGIAMGVGSQRISLEGVSDEGLQRELRKWIGSAPLFGNVGLANLIKWRQPNCLNQLAESIQADAMIIHLNPMQEIFQDHGDTDWSGSLDCLAACIAKCDIPVIVKEVGMGITPSVAKLCQQAGAAAIDIAGSGGTSFIDIEGALAQDPRRQHAAQVFREWGHTTAELLRHRDYQSINLPIIASGGIRHGLDIAKALALGANLTGIAGLILNSARVSTTECINTIEQLKFELQIACWGTGCQRPSELKKVHLS</sequence>
<feature type="domain" description="FMN-dependent dehydrogenase" evidence="12">
    <location>
        <begin position="156"/>
        <end position="330"/>
    </location>
</feature>
<dbReference type="Proteomes" id="UP000287766">
    <property type="component" value="Unassembled WGS sequence"/>
</dbReference>
<dbReference type="PANTHER" id="PTHR43665:SF1">
    <property type="entry name" value="ISOPENTENYL-DIPHOSPHATE DELTA-ISOMERASE"/>
    <property type="match status" value="1"/>
</dbReference>
<comment type="caution">
    <text evidence="13">The sequence shown here is derived from an EMBL/GenBank/DDBJ whole genome shotgun (WGS) entry which is preliminary data.</text>
</comment>
<dbReference type="RefSeq" id="WP_169930764.1">
    <property type="nucleotide sequence ID" value="NZ_PIPR01000001.1"/>
</dbReference>
<dbReference type="Pfam" id="PF01070">
    <property type="entry name" value="FMN_dh"/>
    <property type="match status" value="2"/>
</dbReference>
<dbReference type="GO" id="GO:0010181">
    <property type="term" value="F:FMN binding"/>
    <property type="evidence" value="ECO:0007669"/>
    <property type="project" value="UniProtKB-UniRule"/>
</dbReference>
<dbReference type="EC" id="5.3.3.2" evidence="11"/>
<gene>
    <name evidence="11" type="primary">fni</name>
    <name evidence="13" type="ORF">CWE22_07815</name>
</gene>
<feature type="binding site" evidence="11">
    <location>
        <position position="153"/>
    </location>
    <ligand>
        <name>Mg(2+)</name>
        <dbReference type="ChEBI" id="CHEBI:18420"/>
    </ligand>
</feature>
<dbReference type="EMBL" id="PIPR01000001">
    <property type="protein sequence ID" value="RUO42040.1"/>
    <property type="molecule type" value="Genomic_DNA"/>
</dbReference>
<feature type="binding site" evidence="11">
    <location>
        <position position="57"/>
    </location>
    <ligand>
        <name>FMN</name>
        <dbReference type="ChEBI" id="CHEBI:58210"/>
    </ligand>
</feature>
<dbReference type="GO" id="GO:0016491">
    <property type="term" value="F:oxidoreductase activity"/>
    <property type="evidence" value="ECO:0007669"/>
    <property type="project" value="InterPro"/>
</dbReference>
<dbReference type="GO" id="GO:0070402">
    <property type="term" value="F:NADPH binding"/>
    <property type="evidence" value="ECO:0007669"/>
    <property type="project" value="UniProtKB-UniRule"/>
</dbReference>
<feature type="binding site" evidence="11">
    <location>
        <position position="152"/>
    </location>
    <ligand>
        <name>substrate</name>
    </ligand>
</feature>
<organism evidence="13 14">
    <name type="scientific">Pseudidiomarina aestuarii</name>
    <dbReference type="NCBI Taxonomy" id="624146"/>
    <lineage>
        <taxon>Bacteria</taxon>
        <taxon>Pseudomonadati</taxon>
        <taxon>Pseudomonadota</taxon>
        <taxon>Gammaproteobacteria</taxon>
        <taxon>Alteromonadales</taxon>
        <taxon>Idiomarinaceae</taxon>
        <taxon>Pseudidiomarina</taxon>
    </lineage>
</organism>
<feature type="domain" description="FMN-dependent dehydrogenase" evidence="12">
    <location>
        <begin position="14"/>
        <end position="98"/>
    </location>
</feature>
<accession>A0A7Z7EUG6</accession>
<comment type="cofactor">
    <cofactor evidence="11">
        <name>NADPH</name>
        <dbReference type="ChEBI" id="CHEBI:57783"/>
    </cofactor>
</comment>
<comment type="cofactor">
    <cofactor evidence="11">
        <name>Mg(2+)</name>
        <dbReference type="ChEBI" id="CHEBI:18420"/>
    </cofactor>
</comment>
<keyword evidence="9 11" id="KW-0413">Isomerase</keyword>
<feature type="binding site" evidence="11">
    <location>
        <position position="214"/>
    </location>
    <ligand>
        <name>FMN</name>
        <dbReference type="ChEBI" id="CHEBI:58210"/>
    </ligand>
</feature>
<keyword evidence="6 11" id="KW-0460">Magnesium</keyword>
<dbReference type="CDD" id="cd02811">
    <property type="entry name" value="IDI-2_FMN"/>
    <property type="match status" value="1"/>
</dbReference>
<evidence type="ECO:0000256" key="10">
    <source>
        <dbReference type="ARBA" id="ARBA00025810"/>
    </source>
</evidence>
<feature type="binding site" evidence="11">
    <location>
        <begin position="58"/>
        <end position="60"/>
    </location>
    <ligand>
        <name>FMN</name>
        <dbReference type="ChEBI" id="CHEBI:58210"/>
    </ligand>
</feature>
<comment type="caution">
    <text evidence="11">Lacks conserved residue(s) required for the propagation of feature annotation.</text>
</comment>
<protein>
    <recommendedName>
        <fullName evidence="11">Isopentenyl-diphosphate delta-isomerase</fullName>
        <shortName evidence="11">IPP isomerase</shortName>
        <ecNumber evidence="11">5.3.3.2</ecNumber>
    </recommendedName>
    <alternativeName>
        <fullName evidence="11">Isopentenyl diphosphate:dimethylallyl diphosphate isomerase</fullName>
    </alternativeName>
    <alternativeName>
        <fullName evidence="11">Isopentenyl pyrophosphate isomerase</fullName>
    </alternativeName>
    <alternativeName>
        <fullName evidence="11">Type 2 isopentenyl diphosphate isomerase</fullName>
        <shortName evidence="11">IDI-2</shortName>
    </alternativeName>
</protein>
<evidence type="ECO:0000256" key="11">
    <source>
        <dbReference type="HAMAP-Rule" id="MF_00354"/>
    </source>
</evidence>
<comment type="subcellular location">
    <subcellularLocation>
        <location evidence="11">Cytoplasm</location>
    </subcellularLocation>
</comment>
<keyword evidence="8 11" id="KW-0414">Isoprene biosynthesis</keyword>
<evidence type="ECO:0000259" key="12">
    <source>
        <dbReference type="Pfam" id="PF01070"/>
    </source>
</evidence>
<dbReference type="GO" id="GO:0008299">
    <property type="term" value="P:isoprenoid biosynthetic process"/>
    <property type="evidence" value="ECO:0007669"/>
    <property type="project" value="UniProtKB-UniRule"/>
</dbReference>
<dbReference type="Gene3D" id="3.20.20.70">
    <property type="entry name" value="Aldolase class I"/>
    <property type="match status" value="1"/>
</dbReference>
<evidence type="ECO:0000313" key="13">
    <source>
        <dbReference type="EMBL" id="RUO42040.1"/>
    </source>
</evidence>
<evidence type="ECO:0000256" key="5">
    <source>
        <dbReference type="ARBA" id="ARBA00022723"/>
    </source>
</evidence>
<keyword evidence="5 11" id="KW-0479">Metal-binding</keyword>
<feature type="binding site" evidence="11">
    <location>
        <begin position="285"/>
        <end position="286"/>
    </location>
    <ligand>
        <name>FMN</name>
        <dbReference type="ChEBI" id="CHEBI:58210"/>
    </ligand>
</feature>
<name>A0A7Z7EUG6_9GAMM</name>
<feature type="binding site" evidence="11">
    <location>
        <position position="88"/>
    </location>
    <ligand>
        <name>FMN</name>
        <dbReference type="ChEBI" id="CHEBI:58210"/>
    </ligand>
</feature>
<evidence type="ECO:0000313" key="14">
    <source>
        <dbReference type="Proteomes" id="UP000287766"/>
    </source>
</evidence>
<comment type="subunit">
    <text evidence="10 11">Homooctamer. Dimer of tetramers.</text>
</comment>
<keyword evidence="3 11" id="KW-0285">Flavoprotein</keyword>
<dbReference type="HAMAP" id="MF_00354">
    <property type="entry name" value="Idi_2"/>
    <property type="match status" value="1"/>
</dbReference>
<feature type="binding site" evidence="11">
    <location>
        <begin position="88"/>
        <end position="90"/>
    </location>
    <ligand>
        <name>substrate</name>
    </ligand>
</feature>
<dbReference type="InterPro" id="IPR013785">
    <property type="entry name" value="Aldolase_TIM"/>
</dbReference>
<evidence type="ECO:0000256" key="7">
    <source>
        <dbReference type="ARBA" id="ARBA00022857"/>
    </source>
</evidence>
<keyword evidence="7 11" id="KW-0521">NADP</keyword>
<comment type="similarity">
    <text evidence="11">Belongs to the IPP isomerase type 2 family.</text>
</comment>
<evidence type="ECO:0000256" key="1">
    <source>
        <dbReference type="ARBA" id="ARBA00001917"/>
    </source>
</evidence>
<dbReference type="AlphaFoldDB" id="A0A7Z7EUG6"/>
<feature type="binding site" evidence="11">
    <location>
        <position position="184"/>
    </location>
    <ligand>
        <name>FMN</name>
        <dbReference type="ChEBI" id="CHEBI:58210"/>
    </ligand>
</feature>
<dbReference type="GO" id="GO:0000287">
    <property type="term" value="F:magnesium ion binding"/>
    <property type="evidence" value="ECO:0007669"/>
    <property type="project" value="UniProtKB-UniRule"/>
</dbReference>
<reference evidence="14" key="1">
    <citation type="journal article" date="2018" name="Front. Microbiol.">
        <title>Genome-Based Analysis Reveals the Taxonomy and Diversity of the Family Idiomarinaceae.</title>
        <authorList>
            <person name="Liu Y."/>
            <person name="Lai Q."/>
            <person name="Shao Z."/>
        </authorList>
    </citation>
    <scope>NUCLEOTIDE SEQUENCE [LARGE SCALE GENOMIC DNA]</scope>
    <source>
        <strain evidence="14">KYW314</strain>
    </source>
</reference>
<evidence type="ECO:0000256" key="9">
    <source>
        <dbReference type="ARBA" id="ARBA00023235"/>
    </source>
</evidence>
<comment type="catalytic activity">
    <reaction evidence="11">
        <text>isopentenyl diphosphate = dimethylallyl diphosphate</text>
        <dbReference type="Rhea" id="RHEA:23284"/>
        <dbReference type="ChEBI" id="CHEBI:57623"/>
        <dbReference type="ChEBI" id="CHEBI:128769"/>
        <dbReference type="EC" id="5.3.3.2"/>
    </reaction>
</comment>
<feature type="binding site" evidence="11">
    <location>
        <begin position="264"/>
        <end position="266"/>
    </location>
    <ligand>
        <name>FMN</name>
        <dbReference type="ChEBI" id="CHEBI:58210"/>
    </ligand>
</feature>
<keyword evidence="14" id="KW-1185">Reference proteome</keyword>
<feature type="binding site" evidence="11">
    <location>
        <begin position="3"/>
        <end position="4"/>
    </location>
    <ligand>
        <name>substrate</name>
    </ligand>
</feature>
<evidence type="ECO:0000256" key="6">
    <source>
        <dbReference type="ARBA" id="ARBA00022842"/>
    </source>
</evidence>
<dbReference type="PANTHER" id="PTHR43665">
    <property type="entry name" value="ISOPENTENYL-DIPHOSPHATE DELTA-ISOMERASE"/>
    <property type="match status" value="1"/>
</dbReference>
<dbReference type="SUPFAM" id="SSF51395">
    <property type="entry name" value="FMN-linked oxidoreductases"/>
    <property type="match status" value="1"/>
</dbReference>
<dbReference type="GO" id="GO:0005737">
    <property type="term" value="C:cytoplasm"/>
    <property type="evidence" value="ECO:0007669"/>
    <property type="project" value="UniProtKB-SubCell"/>
</dbReference>
<evidence type="ECO:0000256" key="2">
    <source>
        <dbReference type="ARBA" id="ARBA00022490"/>
    </source>
</evidence>
<proteinExistence type="inferred from homology"/>
<dbReference type="NCBIfam" id="TIGR02151">
    <property type="entry name" value="IPP_isom_2"/>
    <property type="match status" value="1"/>
</dbReference>
<dbReference type="InterPro" id="IPR000262">
    <property type="entry name" value="FMN-dep_DH"/>
</dbReference>
<comment type="cofactor">
    <cofactor evidence="1 11">
        <name>FMN</name>
        <dbReference type="ChEBI" id="CHEBI:58210"/>
    </cofactor>
</comment>
<keyword evidence="2 11" id="KW-0963">Cytoplasm</keyword>
<keyword evidence="4 11" id="KW-0288">FMN</keyword>
<comment type="function">
    <text evidence="11">Involved in the biosynthesis of isoprenoids. Catalyzes the 1,3-allylic rearrangement of the homoallylic substrate isopentenyl (IPP) to its allylic isomer, dimethylallyl diphosphate (DMAPP).</text>
</comment>